<evidence type="ECO:0000313" key="2">
    <source>
        <dbReference type="Proteomes" id="UP000019443"/>
    </source>
</evidence>
<name>W6R8S3_9HYPH</name>
<reference evidence="1" key="1">
    <citation type="submission" date="2013-11" db="EMBL/GenBank/DDBJ databases">
        <title>Draft genome sequence of the broad-host-range Rhizobium sp. LPU83 strain, a member of the low-genetic diversity Oregon-like Rhizobium sp. group.</title>
        <authorList>
            <person name="Wibberg D."/>
            <person name="Puehler A."/>
            <person name="Schlueter A."/>
        </authorList>
    </citation>
    <scope>NUCLEOTIDE SEQUENCE [LARGE SCALE GENOMIC DNA]</scope>
    <source>
        <strain evidence="1">LPU83</strain>
    </source>
</reference>
<dbReference type="Pfam" id="PF24175">
    <property type="entry name" value="SU10_adaptor"/>
    <property type="match status" value="1"/>
</dbReference>
<dbReference type="eggNOG" id="ENOG5032VSF">
    <property type="taxonomic scope" value="Bacteria"/>
</dbReference>
<dbReference type="KEGG" id="rhl:LPU83_2020"/>
<dbReference type="PATRIC" id="fig|348824.6.peg.2178"/>
<proteinExistence type="predicted"/>
<protein>
    <submittedName>
        <fullName evidence="1">Conserved protein</fullName>
    </submittedName>
</protein>
<evidence type="ECO:0000313" key="1">
    <source>
        <dbReference type="EMBL" id="CDM57677.1"/>
    </source>
</evidence>
<dbReference type="HOGENOM" id="CLU_104191_0_0_5"/>
<sequence>MGQWCRPSADANAMMTILEIIQAVSKNVGLDVPSLAVANTKREIVELIQFATETATEVARRADWSALRATATITGTGTNDNFALPAGFARLTMGSAVTTGGNPVRGGISQDEWLSLTSISGTPRYFRINGTSSISFYPYPALAATATVSYLSKNWASNGTAAWVNDADTPLVPDVLVTQGTIWRFKRKSGQDYSDYLAEFEATLADLAATDMRERLP</sequence>
<accession>W6R8S3</accession>
<dbReference type="EMBL" id="HG916852">
    <property type="protein sequence ID" value="CDM57677.1"/>
    <property type="molecule type" value="Genomic_DNA"/>
</dbReference>
<dbReference type="InterPro" id="IPR056209">
    <property type="entry name" value="SU10_adaptor"/>
</dbReference>
<keyword evidence="2" id="KW-1185">Reference proteome</keyword>
<gene>
    <name evidence="1" type="ORF">LPU83_2020</name>
</gene>
<dbReference type="Proteomes" id="UP000019443">
    <property type="component" value="Chromosome"/>
</dbReference>
<dbReference type="AlphaFoldDB" id="W6R8S3"/>
<organism evidence="1 2">
    <name type="scientific">Rhizobium favelukesii</name>
    <dbReference type="NCBI Taxonomy" id="348824"/>
    <lineage>
        <taxon>Bacteria</taxon>
        <taxon>Pseudomonadati</taxon>
        <taxon>Pseudomonadota</taxon>
        <taxon>Alphaproteobacteria</taxon>
        <taxon>Hyphomicrobiales</taxon>
        <taxon>Rhizobiaceae</taxon>
        <taxon>Rhizobium/Agrobacterium group</taxon>
        <taxon>Rhizobium</taxon>
    </lineage>
</organism>